<evidence type="ECO:0000313" key="2">
    <source>
        <dbReference type="EMBL" id="KAJ1367363.1"/>
    </source>
</evidence>
<sequence>MGEVGFVGLCDFLAYTEEHSPGTLDKCEKMALESHDTSRALLLFAACCITRRKLSKSKKSITKEDSEEDILVSGDDWETVDPSAENADCVILMMHAAYLVGQLRQPVSFAKLMNSAKGFFREQVHPLNGVHVAVFVAREKWNANELEERMSGMDIVEQLRSLLPISLNPMLVRCDIAWELMSEWYKDTSQNFENFELAMRYIEVVDDARLRHGVLVLMWQNFLLERFKATILLIEKTGRAPKERESRQQLQMPEVRVAEFLSRCHEMLKMLMDDVRDAPAPSHIPQDHLIEVVQSRPPTCLQPTGFSRDSLVELANRQSLVNYHLVLHHYHLAIAAAVQLSAGLRNHILRVLFCPIGQRAFFLPLDSHPLIPLDRVDDTIVERRHQFIAKVAEQGTYVDRKLARILSCEWNLTVDTIQATQVLCLLRAGQDSAASREMAGVVHSDDFIQTMTRLLAARVLRLAEEQNTVLTSAHLSFLTTVAGDERIRVDWPNSNWKDAVQSFAHIVRSLSLEPKFLAQFIRIGGITLQYWGIHIID</sequence>
<keyword evidence="3" id="KW-1185">Reference proteome</keyword>
<feature type="domain" description="Rab3GAP regulatory subunit C-terminal" evidence="1">
    <location>
        <begin position="144"/>
        <end position="463"/>
    </location>
</feature>
<dbReference type="InterPro" id="IPR029257">
    <property type="entry name" value="RAB3GAP2_C"/>
</dbReference>
<gene>
    <name evidence="2" type="ORF">KIN20_028263</name>
</gene>
<evidence type="ECO:0000259" key="1">
    <source>
        <dbReference type="Pfam" id="PF14656"/>
    </source>
</evidence>
<dbReference type="EMBL" id="JAHQIW010005872">
    <property type="protein sequence ID" value="KAJ1367363.1"/>
    <property type="molecule type" value="Genomic_DNA"/>
</dbReference>
<dbReference type="Proteomes" id="UP001196413">
    <property type="component" value="Unassembled WGS sequence"/>
</dbReference>
<dbReference type="AlphaFoldDB" id="A0AAD5R0H8"/>
<proteinExistence type="predicted"/>
<protein>
    <recommendedName>
        <fullName evidence="1">Rab3GAP regulatory subunit C-terminal domain-containing protein</fullName>
    </recommendedName>
</protein>
<name>A0AAD5R0H8_PARTN</name>
<evidence type="ECO:0000313" key="3">
    <source>
        <dbReference type="Proteomes" id="UP001196413"/>
    </source>
</evidence>
<reference evidence="2" key="1">
    <citation type="submission" date="2021-06" db="EMBL/GenBank/DDBJ databases">
        <title>Parelaphostrongylus tenuis whole genome reference sequence.</title>
        <authorList>
            <person name="Garwood T.J."/>
            <person name="Larsen P.A."/>
            <person name="Fountain-Jones N.M."/>
            <person name="Garbe J.R."/>
            <person name="Macchietto M.G."/>
            <person name="Kania S.A."/>
            <person name="Gerhold R.W."/>
            <person name="Richards J.E."/>
            <person name="Wolf T.M."/>
        </authorList>
    </citation>
    <scope>NUCLEOTIDE SEQUENCE</scope>
    <source>
        <strain evidence="2">MNPRO001-30</strain>
        <tissue evidence="2">Meninges</tissue>
    </source>
</reference>
<comment type="caution">
    <text evidence="2">The sequence shown here is derived from an EMBL/GenBank/DDBJ whole genome shotgun (WGS) entry which is preliminary data.</text>
</comment>
<accession>A0AAD5R0H8</accession>
<dbReference type="Pfam" id="PF14656">
    <property type="entry name" value="RAB3GAP2_C"/>
    <property type="match status" value="1"/>
</dbReference>
<organism evidence="2 3">
    <name type="scientific">Parelaphostrongylus tenuis</name>
    <name type="common">Meningeal worm</name>
    <dbReference type="NCBI Taxonomy" id="148309"/>
    <lineage>
        <taxon>Eukaryota</taxon>
        <taxon>Metazoa</taxon>
        <taxon>Ecdysozoa</taxon>
        <taxon>Nematoda</taxon>
        <taxon>Chromadorea</taxon>
        <taxon>Rhabditida</taxon>
        <taxon>Rhabditina</taxon>
        <taxon>Rhabditomorpha</taxon>
        <taxon>Strongyloidea</taxon>
        <taxon>Metastrongylidae</taxon>
        <taxon>Parelaphostrongylus</taxon>
    </lineage>
</organism>